<organism evidence="1 2">
    <name type="scientific">Corynebacterium heidelbergense</name>
    <dbReference type="NCBI Taxonomy" id="2055947"/>
    <lineage>
        <taxon>Bacteria</taxon>
        <taxon>Bacillati</taxon>
        <taxon>Actinomycetota</taxon>
        <taxon>Actinomycetes</taxon>
        <taxon>Mycobacteriales</taxon>
        <taxon>Corynebacteriaceae</taxon>
        <taxon>Corynebacterium</taxon>
    </lineage>
</organism>
<evidence type="ECO:0000313" key="2">
    <source>
        <dbReference type="Proteomes" id="UP000251047"/>
    </source>
</evidence>
<dbReference type="EMBL" id="PHQP01000006">
    <property type="protein sequence ID" value="RAV34745.1"/>
    <property type="molecule type" value="Genomic_DNA"/>
</dbReference>
<name>A0A364VDM1_9CORY</name>
<dbReference type="InterPro" id="IPR011604">
    <property type="entry name" value="PDDEXK-like_dom_sf"/>
</dbReference>
<evidence type="ECO:0000313" key="1">
    <source>
        <dbReference type="EMBL" id="RAV34745.1"/>
    </source>
</evidence>
<accession>A0A364VDM1</accession>
<comment type="caution">
    <text evidence="1">The sequence shown here is derived from an EMBL/GenBank/DDBJ whole genome shotgun (WGS) entry which is preliminary data.</text>
</comment>
<dbReference type="AlphaFoldDB" id="A0A364VDM1"/>
<gene>
    <name evidence="1" type="ORF">CWC39_01470</name>
</gene>
<sequence length="334" mass="37922">MSHELVRNPPAPGTDEWKKLVTASKIPAMARDADGAYLGIDYVSAWERYHEMTGQWSQPIDAATQAMFDDAHDAEDYAVNVWLRQHPGWQANRGEVAYRDPDLGFPNMVTLDRRARIGSKRRILEVKRPRRDDGVRDNWWAQVIFQMGVSGIREADIIIAPVYGTPSIHTVEWDEDAFDNLCADAADFYRLILDGTPPDVGDSVHAREVFTALNPRADEAREFDVPVDLMDELTTAWRRQADADRAVRDAENRLMQQAGDARRCVFDGAPVMTRKAGRFARSRLPKDDATAQLLADYMEPKPQLDTTRLKREQPDLYAQAVGADTYTMERKAWT</sequence>
<dbReference type="OrthoDB" id="3197230at2"/>
<proteinExistence type="predicted"/>
<evidence type="ECO:0008006" key="3">
    <source>
        <dbReference type="Google" id="ProtNLM"/>
    </source>
</evidence>
<dbReference type="RefSeq" id="WP_112768753.1">
    <property type="nucleotide sequence ID" value="NZ_CP063191.1"/>
</dbReference>
<reference evidence="1 2" key="1">
    <citation type="journal article" date="2018" name="Syst. Appl. Microbiol.">
        <title>Corynebacterium heidelbergense sp. nov., isolated from the preen glands of Egyptian geese (Alopochen aegyptiacus).</title>
        <authorList>
            <person name="Braun M.S."/>
            <person name="Wang E."/>
            <person name="Zimmermann S."/>
            <person name="Wink M."/>
        </authorList>
    </citation>
    <scope>NUCLEOTIDE SEQUENCE [LARGE SCALE GENOMIC DNA]</scope>
    <source>
        <strain evidence="1 2">DSM 104638</strain>
    </source>
</reference>
<protein>
    <recommendedName>
        <fullName evidence="3">YqaJ viral recombinase domain-containing protein</fullName>
    </recommendedName>
</protein>
<dbReference type="Gene3D" id="3.90.320.10">
    <property type="match status" value="1"/>
</dbReference>
<dbReference type="Proteomes" id="UP000251047">
    <property type="component" value="Unassembled WGS sequence"/>
</dbReference>